<protein>
    <recommendedName>
        <fullName evidence="13">FAS1 domain-containing protein</fullName>
    </recommendedName>
</protein>
<dbReference type="Gene3D" id="2.30.180.10">
    <property type="entry name" value="FAS1 domain"/>
    <property type="match status" value="2"/>
</dbReference>
<dbReference type="InterPro" id="IPR036378">
    <property type="entry name" value="FAS1_dom_sf"/>
</dbReference>
<evidence type="ECO:0000256" key="8">
    <source>
        <dbReference type="ARBA" id="ARBA00023136"/>
    </source>
</evidence>
<evidence type="ECO:0000256" key="3">
    <source>
        <dbReference type="ARBA" id="ARBA00022475"/>
    </source>
</evidence>
<comment type="caution">
    <text evidence="14">The sequence shown here is derived from an EMBL/GenBank/DDBJ whole genome shotgun (WGS) entry which is preliminary data.</text>
</comment>
<feature type="compositionally biased region" description="Polar residues" evidence="12">
    <location>
        <begin position="1"/>
        <end position="10"/>
    </location>
</feature>
<comment type="function">
    <text evidence="11">May be a cell surface adhesion protein.</text>
</comment>
<dbReference type="Pfam" id="PF02469">
    <property type="entry name" value="Fasciclin"/>
    <property type="match status" value="2"/>
</dbReference>
<evidence type="ECO:0000256" key="5">
    <source>
        <dbReference type="ARBA" id="ARBA00022729"/>
    </source>
</evidence>
<dbReference type="GO" id="GO:0005886">
    <property type="term" value="C:plasma membrane"/>
    <property type="evidence" value="ECO:0007669"/>
    <property type="project" value="UniProtKB-SubCell"/>
</dbReference>
<evidence type="ECO:0000256" key="12">
    <source>
        <dbReference type="SAM" id="MobiDB-lite"/>
    </source>
</evidence>
<keyword evidence="4" id="KW-0336">GPI-anchor</keyword>
<evidence type="ECO:0000313" key="15">
    <source>
        <dbReference type="Proteomes" id="UP001157418"/>
    </source>
</evidence>
<accession>A0AAU9PKB1</accession>
<keyword evidence="7" id="KW-0654">Proteoglycan</keyword>
<evidence type="ECO:0000256" key="7">
    <source>
        <dbReference type="ARBA" id="ARBA00022974"/>
    </source>
</evidence>
<keyword evidence="5" id="KW-0732">Signal</keyword>
<evidence type="ECO:0000256" key="2">
    <source>
        <dbReference type="ARBA" id="ARBA00007843"/>
    </source>
</evidence>
<gene>
    <name evidence="14" type="ORF">LVIROSA_LOCUS35577</name>
</gene>
<evidence type="ECO:0000313" key="14">
    <source>
        <dbReference type="EMBL" id="CAH1450141.1"/>
    </source>
</evidence>
<evidence type="ECO:0000256" key="1">
    <source>
        <dbReference type="ARBA" id="ARBA00004609"/>
    </source>
</evidence>
<keyword evidence="6" id="KW-0677">Repeat</keyword>
<feature type="domain" description="FAS1" evidence="13">
    <location>
        <begin position="259"/>
        <end position="399"/>
    </location>
</feature>
<evidence type="ECO:0000256" key="9">
    <source>
        <dbReference type="ARBA" id="ARBA00023180"/>
    </source>
</evidence>
<feature type="domain" description="FAS1" evidence="13">
    <location>
        <begin position="100"/>
        <end position="247"/>
    </location>
</feature>
<keyword evidence="10" id="KW-0449">Lipoprotein</keyword>
<organism evidence="14 15">
    <name type="scientific">Lactuca virosa</name>
    <dbReference type="NCBI Taxonomy" id="75947"/>
    <lineage>
        <taxon>Eukaryota</taxon>
        <taxon>Viridiplantae</taxon>
        <taxon>Streptophyta</taxon>
        <taxon>Embryophyta</taxon>
        <taxon>Tracheophyta</taxon>
        <taxon>Spermatophyta</taxon>
        <taxon>Magnoliopsida</taxon>
        <taxon>eudicotyledons</taxon>
        <taxon>Gunneridae</taxon>
        <taxon>Pentapetalae</taxon>
        <taxon>asterids</taxon>
        <taxon>campanulids</taxon>
        <taxon>Asterales</taxon>
        <taxon>Asteraceae</taxon>
        <taxon>Cichorioideae</taxon>
        <taxon>Cichorieae</taxon>
        <taxon>Lactucinae</taxon>
        <taxon>Lactuca</taxon>
    </lineage>
</organism>
<dbReference type="SMART" id="SM00554">
    <property type="entry name" value="FAS1"/>
    <property type="match status" value="2"/>
</dbReference>
<dbReference type="FunFam" id="2.30.180.10:FF:000008">
    <property type="entry name" value="Fasciclin-like arabinogalactan protein 10"/>
    <property type="match status" value="1"/>
</dbReference>
<dbReference type="AlphaFoldDB" id="A0AAU9PKB1"/>
<feature type="region of interest" description="Disordered" evidence="12">
    <location>
        <begin position="411"/>
        <end position="455"/>
    </location>
</feature>
<dbReference type="PROSITE" id="PS50213">
    <property type="entry name" value="FAS1"/>
    <property type="match status" value="2"/>
</dbReference>
<comment type="subcellular location">
    <subcellularLocation>
        <location evidence="1">Cell membrane</location>
        <topology evidence="1">Lipid-anchor</topology>
        <topology evidence="1">GPI-anchor</topology>
    </subcellularLocation>
</comment>
<dbReference type="PANTHER" id="PTHR32382:SF83">
    <property type="entry name" value="FASCICLIN-LIKE ARABINOGALACTAN PROTEIN"/>
    <property type="match status" value="1"/>
</dbReference>
<dbReference type="InterPro" id="IPR000782">
    <property type="entry name" value="FAS1_domain"/>
</dbReference>
<evidence type="ECO:0000259" key="13">
    <source>
        <dbReference type="PROSITE" id="PS50213"/>
    </source>
</evidence>
<evidence type="ECO:0000256" key="10">
    <source>
        <dbReference type="ARBA" id="ARBA00023288"/>
    </source>
</evidence>
<proteinExistence type="inferred from homology"/>
<dbReference type="PANTHER" id="PTHR32382">
    <property type="entry name" value="FASCICLIN-LIKE ARABINOGALACTAN PROTEIN"/>
    <property type="match status" value="1"/>
</dbReference>
<reference evidence="14 15" key="1">
    <citation type="submission" date="2022-01" db="EMBL/GenBank/DDBJ databases">
        <authorList>
            <person name="Xiong W."/>
            <person name="Schranz E."/>
        </authorList>
    </citation>
    <scope>NUCLEOTIDE SEQUENCE [LARGE SCALE GENOMIC DNA]</scope>
</reference>
<dbReference type="SUPFAM" id="SSF82153">
    <property type="entry name" value="FAS1 domain"/>
    <property type="match status" value="2"/>
</dbReference>
<dbReference type="InterPro" id="IPR033254">
    <property type="entry name" value="Plant_FLA"/>
</dbReference>
<comment type="similarity">
    <text evidence="2">Belongs to the fasciclin-like AGP family.</text>
</comment>
<dbReference type="EMBL" id="CAKMRJ010005634">
    <property type="protein sequence ID" value="CAH1450141.1"/>
    <property type="molecule type" value="Genomic_DNA"/>
</dbReference>
<keyword evidence="15" id="KW-1185">Reference proteome</keyword>
<feature type="region of interest" description="Disordered" evidence="12">
    <location>
        <begin position="1"/>
        <end position="25"/>
    </location>
</feature>
<sequence>MSPKTITTCSKPPLPAENHRQNRQSSSTSSLFLSIVSFSDIAYQTEFQLGHSQLTSHSSSLPPSPPRTATHRRISGEMQTFSAVTLAVLLLISLSTTTDAHNITHILDKSPEFSTFNHYLTLTHLAGEINRRQTITVCAVDNAAMAALIAKGLSLVTIKNVLSLHVFADYFGSKKLHQITKGSTSTATMYQATGEAPGTTGYVHITDVKGGKVHFTPEDNPTQTVLYVKSILEMPYNISVIQISEILQSPEAEAPTSAPDLNLTSLLQKDGCKAFYNLLSTSGAIGTFLSTVDGGVTVFCPSDDAITAFAPKYKNLTAEEKTSLLLYHGVPIYNSMGMLRSSNGLMNTLATEGAKKKYDFTVQNVGDDVKLKTKVVTAVITGTVIDDEPVALYKIDKVLLPRELFKGTAEADEPAAAPKAAKKKKKAAKKGDNADAPGPDSSDDYGGGDAADQTASSGGRLVASAFTVLCLALVFV</sequence>
<keyword evidence="3" id="KW-1003">Cell membrane</keyword>
<keyword evidence="9" id="KW-0325">Glycoprotein</keyword>
<name>A0AAU9PKB1_9ASTR</name>
<dbReference type="Proteomes" id="UP001157418">
    <property type="component" value="Unassembled WGS sequence"/>
</dbReference>
<evidence type="ECO:0000256" key="6">
    <source>
        <dbReference type="ARBA" id="ARBA00022737"/>
    </source>
</evidence>
<dbReference type="GO" id="GO:0098552">
    <property type="term" value="C:side of membrane"/>
    <property type="evidence" value="ECO:0007669"/>
    <property type="project" value="UniProtKB-KW"/>
</dbReference>
<keyword evidence="8" id="KW-0472">Membrane</keyword>
<evidence type="ECO:0000256" key="4">
    <source>
        <dbReference type="ARBA" id="ARBA00022622"/>
    </source>
</evidence>
<evidence type="ECO:0000256" key="11">
    <source>
        <dbReference type="ARBA" id="ARBA00024686"/>
    </source>
</evidence>
<dbReference type="FunFam" id="2.30.180.10:FF:000010">
    <property type="entry name" value="Fasciclin-like arabinogalactan protein 2"/>
    <property type="match status" value="1"/>
</dbReference>